<dbReference type="EMBL" id="JAOPJF010000069">
    <property type="protein sequence ID" value="KAK1141127.1"/>
    <property type="molecule type" value="Genomic_DNA"/>
</dbReference>
<evidence type="ECO:0000313" key="2">
    <source>
        <dbReference type="Proteomes" id="UP001177260"/>
    </source>
</evidence>
<dbReference type="Proteomes" id="UP001177260">
    <property type="component" value="Unassembled WGS sequence"/>
</dbReference>
<protein>
    <submittedName>
        <fullName evidence="1">Uncharacterized protein</fullName>
    </submittedName>
</protein>
<evidence type="ECO:0000313" key="1">
    <source>
        <dbReference type="EMBL" id="KAK1141127.1"/>
    </source>
</evidence>
<reference evidence="1 2" key="1">
    <citation type="journal article" date="2023" name="ACS Omega">
        <title>Identification of the Neoaspergillic Acid Biosynthesis Gene Cluster by Establishing an In Vitro CRISPR-Ribonucleoprotein Genetic System in Aspergillus melleus.</title>
        <authorList>
            <person name="Yuan B."/>
            <person name="Grau M.F."/>
            <person name="Murata R.M."/>
            <person name="Torok T."/>
            <person name="Venkateswaran K."/>
            <person name="Stajich J.E."/>
            <person name="Wang C.C.C."/>
        </authorList>
    </citation>
    <scope>NUCLEOTIDE SEQUENCE [LARGE SCALE GENOMIC DNA]</scope>
    <source>
        <strain evidence="1 2">IMV 1140</strain>
    </source>
</reference>
<accession>A0ACC3AU80</accession>
<keyword evidence="2" id="KW-1185">Reference proteome</keyword>
<proteinExistence type="predicted"/>
<gene>
    <name evidence="1" type="ORF">N8T08_009403</name>
</gene>
<name>A0ACC3AU80_9EURO</name>
<sequence>MASPSIDLEVSPNPRTREENQERAFIAASRRKDRSLDARVESANRASALHKQRTGKGLLITRDIVEKEAMYEEVDDRYHEKINRMLQAQNMQIQDEFHHHVLAALAARPSHQGIQQRRAANLTPRASMGGGIRKMSLDLSSMRSSISEGMSGSPATSPVMVSHSNNNNNNSSSNNNSYMMSPTYDGSISPSYPEVVPGSSGQIPSYVAAAAATPQPGPAVWQAQAFGPPSFRSPWAGFQPSPMPSLAGDMGMPVRQQFRDRMGSAPVIPVHGLPSASIQPGGPRPMSQHTRVRSESQRFQSGTTSPQVELVGTEPLPTPDLCPTPSTPHSPTSTNRNPDMMGLETLGKEDEGSVPFSHDGIDPDYADFSQFAFTLTNTPPMTEGDFKFDDLVAFDDFPITA</sequence>
<organism evidence="1 2">
    <name type="scientific">Aspergillus melleus</name>
    <dbReference type="NCBI Taxonomy" id="138277"/>
    <lineage>
        <taxon>Eukaryota</taxon>
        <taxon>Fungi</taxon>
        <taxon>Dikarya</taxon>
        <taxon>Ascomycota</taxon>
        <taxon>Pezizomycotina</taxon>
        <taxon>Eurotiomycetes</taxon>
        <taxon>Eurotiomycetidae</taxon>
        <taxon>Eurotiales</taxon>
        <taxon>Aspergillaceae</taxon>
        <taxon>Aspergillus</taxon>
        <taxon>Aspergillus subgen. Circumdati</taxon>
    </lineage>
</organism>
<comment type="caution">
    <text evidence="1">The sequence shown here is derived from an EMBL/GenBank/DDBJ whole genome shotgun (WGS) entry which is preliminary data.</text>
</comment>